<proteinExistence type="predicted"/>
<protein>
    <submittedName>
        <fullName evidence="1">Uncharacterized protein</fullName>
    </submittedName>
</protein>
<sequence>MLGYLLMSKKLFSISGSTSHLIRRRFLCQSISCTCRVGKNYYEEESEVNDQQLIKNVNEVAENKRQQRGYIAPVDVLMEIGVLTEQNYEAWRYGKVSYLEKALDFFHSVLISC</sequence>
<dbReference type="AlphaFoldDB" id="S1QW65"/>
<organism evidence="1 2">
    <name type="scientific">Enterococcus cecorum DSM 20682 = ATCC 43198</name>
    <dbReference type="NCBI Taxonomy" id="1121864"/>
    <lineage>
        <taxon>Bacteria</taxon>
        <taxon>Bacillati</taxon>
        <taxon>Bacillota</taxon>
        <taxon>Bacilli</taxon>
        <taxon>Lactobacillales</taxon>
        <taxon>Enterococcaceae</taxon>
        <taxon>Enterococcus</taxon>
    </lineage>
</organism>
<reference evidence="1 2" key="1">
    <citation type="submission" date="2013-10" db="EMBL/GenBank/DDBJ databases">
        <title>The Genome Sequence of Enterococcus cecorum DSM 20682 (= ATCC 43198) (Illumina assembly).</title>
        <authorList>
            <consortium name="The Broad Institute Genomics Platform"/>
            <consortium name="The Broad Institute Genome Sequencing Center for Infectious Disease"/>
            <person name="Earl A."/>
            <person name="Russ C."/>
            <person name="Gilmore M."/>
            <person name="Surin D."/>
            <person name="Walker B."/>
            <person name="Young S."/>
            <person name="Zeng Q."/>
            <person name="Gargeya S."/>
            <person name="Fitzgerald M."/>
            <person name="Haas B."/>
            <person name="Abouelleil A."/>
            <person name="Allen A.W."/>
            <person name="Alvarado L."/>
            <person name="Arachchi H.M."/>
            <person name="Berlin A.M."/>
            <person name="Chapman S.B."/>
            <person name="Gainer-Dewar J."/>
            <person name="Goldberg J."/>
            <person name="Griggs A."/>
            <person name="Gujja S."/>
            <person name="Hansen M."/>
            <person name="Howarth C."/>
            <person name="Imamovic A."/>
            <person name="Ireland A."/>
            <person name="Larimer J."/>
            <person name="McCowan C."/>
            <person name="Murphy C."/>
            <person name="Pearson M."/>
            <person name="Poon T.W."/>
            <person name="Priest M."/>
            <person name="Roberts A."/>
            <person name="Saif S."/>
            <person name="Shea T."/>
            <person name="Sisk P."/>
            <person name="Sykes S."/>
            <person name="Wortman J."/>
            <person name="Nusbaum C."/>
            <person name="Birren B."/>
        </authorList>
    </citation>
    <scope>NUCLEOTIDE SEQUENCE [LARGE SCALE GENOMIC DNA]</scope>
    <source>
        <strain evidence="1 2">ATCC 43198</strain>
    </source>
</reference>
<evidence type="ECO:0000313" key="1">
    <source>
        <dbReference type="EMBL" id="ESK62691.1"/>
    </source>
</evidence>
<keyword evidence="2" id="KW-1185">Reference proteome</keyword>
<comment type="caution">
    <text evidence="1">The sequence shown here is derived from an EMBL/GenBank/DDBJ whole genome shotgun (WGS) entry which is preliminary data.</text>
</comment>
<dbReference type="Proteomes" id="UP000017415">
    <property type="component" value="Unassembled WGS sequence"/>
</dbReference>
<dbReference type="PATRIC" id="fig|1121864.4.peg.1871"/>
<dbReference type="EMBL" id="AHYS01000001">
    <property type="protein sequence ID" value="ESK62691.1"/>
    <property type="molecule type" value="Genomic_DNA"/>
</dbReference>
<evidence type="ECO:0000313" key="2">
    <source>
        <dbReference type="Proteomes" id="UP000017415"/>
    </source>
</evidence>
<gene>
    <name evidence="1" type="ORF">OMO_00340</name>
</gene>
<dbReference type="HOGENOM" id="CLU_2129512_0_0_9"/>
<name>S1QW65_9ENTE</name>
<accession>S1QW65</accession>